<evidence type="ECO:0000313" key="3">
    <source>
        <dbReference type="Proteomes" id="UP000826540"/>
    </source>
</evidence>
<dbReference type="EMBL" id="CP080598">
    <property type="protein sequence ID" value="QYX30818.1"/>
    <property type="molecule type" value="Genomic_DNA"/>
</dbReference>
<evidence type="ECO:0000313" key="2">
    <source>
        <dbReference type="EMBL" id="QYX30818.1"/>
    </source>
</evidence>
<proteinExistence type="predicted"/>
<dbReference type="SUPFAM" id="SSF103190">
    <property type="entry name" value="Sensory domain-like"/>
    <property type="match status" value="1"/>
</dbReference>
<evidence type="ECO:0000256" key="1">
    <source>
        <dbReference type="SAM" id="Phobius"/>
    </source>
</evidence>
<dbReference type="Proteomes" id="UP000826540">
    <property type="component" value="Chromosome"/>
</dbReference>
<keyword evidence="1" id="KW-0472">Membrane</keyword>
<dbReference type="InterPro" id="IPR029151">
    <property type="entry name" value="Sensor-like_sf"/>
</dbReference>
<keyword evidence="1" id="KW-0812">Transmembrane</keyword>
<feature type="transmembrane region" description="Helical" evidence="1">
    <location>
        <begin position="328"/>
        <end position="346"/>
    </location>
</feature>
<protein>
    <submittedName>
        <fullName evidence="2">Uncharacterized protein</fullName>
    </submittedName>
</protein>
<dbReference type="RefSeq" id="WP_220608953.1">
    <property type="nucleotide sequence ID" value="NZ_CP080598.1"/>
</dbReference>
<reference evidence="2 3" key="1">
    <citation type="journal article" date="2022" name="J. Am. Chem. Soc.">
        <title>Biosynthesis of Guanitoxin Enables Global Environmental Detection in Freshwater Cyanobacteria.</title>
        <authorList>
            <person name="Lima S.T."/>
            <person name="Fallon T.R."/>
            <person name="Cordoza J.L."/>
            <person name="Chekan J.R."/>
            <person name="Delbaje E."/>
            <person name="Hopiavuori A.R."/>
            <person name="Alvarenga D.O."/>
            <person name="Wood S.M."/>
            <person name="Luhavaya H."/>
            <person name="Baumgartner J.T."/>
            <person name="Dorr F.A."/>
            <person name="Etchegaray A."/>
            <person name="Pinto E."/>
            <person name="McKinnie S.M.K."/>
            <person name="Fiore M.F."/>
            <person name="Moore B.S."/>
        </authorList>
    </citation>
    <scope>NUCLEOTIDE SEQUENCE [LARGE SCALE GENOMIC DNA]</scope>
    <source>
        <strain evidence="2 3">ITEP-024</strain>
    </source>
</reference>
<feature type="transmembrane region" description="Helical" evidence="1">
    <location>
        <begin position="12"/>
        <end position="32"/>
    </location>
</feature>
<gene>
    <name evidence="2" type="ORF">K2F26_18395</name>
</gene>
<sequence length="723" mass="84109">MQRQKQLSTIRNFLLFYIGATVIIIVFGYLVGSYREIEEYKKITSWYEKLDDKSSSELSEFIQKAQQKLESDFILKISNPNLTRVDDIHKKIIIGQIGQNRPGDASDNSAKWEIKKGETVTAVYYGYVGASNFSGKPLASETTINTVKTDQVFLKFADKVIDIVNEVFKTNSNKEKDLNSFTKAVMMYLGGDDKYIKSMPYLRINNIYITNLRTGFLLSYPLTDTNYEQNVDVDFKKREWFTATPNGTATFNKENPKTGLTDVYIDINDRNAMRTLFYTFKDDQEQEYILCIDLFIDKSSEFSSKSSLDLVKQYVISGLYLEEDNNPWLFLILYSLILAVFLFLVYEMKAKYILLRMLNFNVNNLSKIKVERNPRTPYNASSNIAAVKITITGMTGQKNESETSTEAGWKIDFNQLQANVGIKQTKTQQREFAYNYELSNEYNLDITQQNLTYRRVETWEVKFTASNKLFNQTIGHFVVTWKASDTEKLHELLEIKSVYWEKDYESYLDSIKLQLREHLLTSDAEELVPVMDTNYSIHQNIPQLIRQTESLKKLVHNSLYLKEGRIAFSEIQTLQEVYQSKDVEVKAICTIDFLKNLSDNQLQDFFRVKVGKRYFIEYKDNEFRDFYNKISENNVKDILKNSNLQIIVYTPDQVIIGGKDDFCVISIQGTPKFIAYSFTDDKYHNIGWISWRGVDVQFYDELYKAKIAQEGTIQNITNYLGNI</sequence>
<accession>A0ABX8WWL8</accession>
<organism evidence="2 3">
    <name type="scientific">Sphaerospermopsis torques-reginae ITEP-024</name>
    <dbReference type="NCBI Taxonomy" id="984208"/>
    <lineage>
        <taxon>Bacteria</taxon>
        <taxon>Bacillati</taxon>
        <taxon>Cyanobacteriota</taxon>
        <taxon>Cyanophyceae</taxon>
        <taxon>Nostocales</taxon>
        <taxon>Aphanizomenonaceae</taxon>
        <taxon>Sphaerospermopsis</taxon>
        <taxon>Sphaerospermopsis torques-reginae</taxon>
    </lineage>
</organism>
<keyword evidence="1" id="KW-1133">Transmembrane helix</keyword>
<name>A0ABX8WWL8_9CYAN</name>
<dbReference type="Gene3D" id="3.30.450.20">
    <property type="entry name" value="PAS domain"/>
    <property type="match status" value="1"/>
</dbReference>
<keyword evidence="3" id="KW-1185">Reference proteome</keyword>